<evidence type="ECO:0000313" key="3">
    <source>
        <dbReference type="Proteomes" id="UP000469724"/>
    </source>
</evidence>
<dbReference type="InterPro" id="IPR007159">
    <property type="entry name" value="SpoVT-AbrB_dom"/>
</dbReference>
<feature type="domain" description="SpoVT-AbrB" evidence="1">
    <location>
        <begin position="4"/>
        <end position="49"/>
    </location>
</feature>
<keyword evidence="2" id="KW-0238">DNA-binding</keyword>
<dbReference type="GO" id="GO:0003677">
    <property type="term" value="F:DNA binding"/>
    <property type="evidence" value="ECO:0007669"/>
    <property type="project" value="UniProtKB-KW"/>
</dbReference>
<dbReference type="SMART" id="SM00966">
    <property type="entry name" value="SpoVT_AbrB"/>
    <property type="match status" value="1"/>
</dbReference>
<keyword evidence="3" id="KW-1185">Reference proteome</keyword>
<dbReference type="RefSeq" id="WP_163303233.1">
    <property type="nucleotide sequence ID" value="NZ_JAAGRQ010000082.1"/>
</dbReference>
<name>A0A7K3NPP7_9BACT</name>
<organism evidence="2 3">
    <name type="scientific">Desulfolutivibrio sulfodismutans</name>
    <dbReference type="NCBI Taxonomy" id="63561"/>
    <lineage>
        <taxon>Bacteria</taxon>
        <taxon>Pseudomonadati</taxon>
        <taxon>Thermodesulfobacteriota</taxon>
        <taxon>Desulfovibrionia</taxon>
        <taxon>Desulfovibrionales</taxon>
        <taxon>Desulfovibrionaceae</taxon>
        <taxon>Desulfolutivibrio</taxon>
    </lineage>
</organism>
<dbReference type="AlphaFoldDB" id="A0A7K3NPP7"/>
<reference evidence="2 3" key="1">
    <citation type="submission" date="2020-02" db="EMBL/GenBank/DDBJ databases">
        <title>Comparative genomics of sulfur disproportionating microorganisms.</title>
        <authorList>
            <person name="Ward L.M."/>
            <person name="Bertran E."/>
            <person name="Johnston D.T."/>
        </authorList>
    </citation>
    <scope>NUCLEOTIDE SEQUENCE [LARGE SCALE GENOMIC DNA]</scope>
    <source>
        <strain evidence="2 3">DSM 3696</strain>
    </source>
</reference>
<sequence length="97" mass="10533">MPIATIRPKHQLTIPRAIRDKLHLSEGDQVIVREEAGRIVIEPAKVVPAGQEYFSTPQWQAKEAEAEADVAAGRVSGPFADAEALLAHLHGKTKVGF</sequence>
<comment type="caution">
    <text evidence="2">The sequence shown here is derived from an EMBL/GenBank/DDBJ whole genome shotgun (WGS) entry which is preliminary data.</text>
</comment>
<dbReference type="NCBIfam" id="TIGR01439">
    <property type="entry name" value="lp_hng_hel_AbrB"/>
    <property type="match status" value="1"/>
</dbReference>
<evidence type="ECO:0000313" key="2">
    <source>
        <dbReference type="EMBL" id="NDY58158.1"/>
    </source>
</evidence>
<gene>
    <name evidence="2" type="ORF">G3N56_15590</name>
</gene>
<dbReference type="InterPro" id="IPR037914">
    <property type="entry name" value="SpoVT-AbrB_sf"/>
</dbReference>
<accession>A0A7K3NPP7</accession>
<dbReference type="Pfam" id="PF04014">
    <property type="entry name" value="MazE_antitoxin"/>
    <property type="match status" value="1"/>
</dbReference>
<evidence type="ECO:0000259" key="1">
    <source>
        <dbReference type="SMART" id="SM00966"/>
    </source>
</evidence>
<proteinExistence type="predicted"/>
<dbReference type="Gene3D" id="2.10.260.10">
    <property type="match status" value="1"/>
</dbReference>
<dbReference type="SUPFAM" id="SSF89447">
    <property type="entry name" value="AbrB/MazE/MraZ-like"/>
    <property type="match status" value="1"/>
</dbReference>
<dbReference type="Proteomes" id="UP000469724">
    <property type="component" value="Unassembled WGS sequence"/>
</dbReference>
<protein>
    <submittedName>
        <fullName evidence="2">AbrB/MazE/SpoVT family DNA-binding domain-containing protein</fullName>
    </submittedName>
</protein>
<dbReference type="EMBL" id="JAAGRQ010000082">
    <property type="protein sequence ID" value="NDY58158.1"/>
    <property type="molecule type" value="Genomic_DNA"/>
</dbReference>